<protein>
    <submittedName>
        <fullName evidence="1">Uncharacterized protein</fullName>
    </submittedName>
</protein>
<organism evidence="1 2">
    <name type="scientific">Streptomyces ossamyceticus</name>
    <dbReference type="NCBI Taxonomy" id="249581"/>
    <lineage>
        <taxon>Bacteria</taxon>
        <taxon>Bacillati</taxon>
        <taxon>Actinomycetota</taxon>
        <taxon>Actinomycetes</taxon>
        <taxon>Kitasatosporales</taxon>
        <taxon>Streptomycetaceae</taxon>
        <taxon>Streptomyces</taxon>
    </lineage>
</organism>
<accession>A0ABV2VCV5</accession>
<dbReference type="EMBL" id="JBEXPZ010000087">
    <property type="protein sequence ID" value="MET9850865.1"/>
    <property type="molecule type" value="Genomic_DNA"/>
</dbReference>
<dbReference type="Proteomes" id="UP001550210">
    <property type="component" value="Unassembled WGS sequence"/>
</dbReference>
<comment type="caution">
    <text evidence="1">The sequence shown here is derived from an EMBL/GenBank/DDBJ whole genome shotgun (WGS) entry which is preliminary data.</text>
</comment>
<dbReference type="RefSeq" id="WP_355404348.1">
    <property type="nucleotide sequence ID" value="NZ_JBEXPZ010000087.1"/>
</dbReference>
<keyword evidence="2" id="KW-1185">Reference proteome</keyword>
<gene>
    <name evidence="1" type="ORF">ABZZ21_41230</name>
</gene>
<sequence length="47" mass="5046">MFGLLPITGCSARLTERPAALPYQTLGLGHDTNTNALLEKTAFNLLT</sequence>
<name>A0ABV2VCV5_9ACTN</name>
<evidence type="ECO:0000313" key="1">
    <source>
        <dbReference type="EMBL" id="MET9850865.1"/>
    </source>
</evidence>
<proteinExistence type="predicted"/>
<evidence type="ECO:0000313" key="2">
    <source>
        <dbReference type="Proteomes" id="UP001550210"/>
    </source>
</evidence>
<reference evidence="1 2" key="1">
    <citation type="submission" date="2024-06" db="EMBL/GenBank/DDBJ databases">
        <title>The Natural Products Discovery Center: Release of the First 8490 Sequenced Strains for Exploring Actinobacteria Biosynthetic Diversity.</title>
        <authorList>
            <person name="Kalkreuter E."/>
            <person name="Kautsar S.A."/>
            <person name="Yang D."/>
            <person name="Bader C.D."/>
            <person name="Teijaro C.N."/>
            <person name="Fluegel L."/>
            <person name="Davis C.M."/>
            <person name="Simpson J.R."/>
            <person name="Lauterbach L."/>
            <person name="Steele A.D."/>
            <person name="Gui C."/>
            <person name="Meng S."/>
            <person name="Li G."/>
            <person name="Viehrig K."/>
            <person name="Ye F."/>
            <person name="Su P."/>
            <person name="Kiefer A.F."/>
            <person name="Nichols A."/>
            <person name="Cepeda A.J."/>
            <person name="Yan W."/>
            <person name="Fan B."/>
            <person name="Jiang Y."/>
            <person name="Adhikari A."/>
            <person name="Zheng C.-J."/>
            <person name="Schuster L."/>
            <person name="Cowan T.M."/>
            <person name="Smanski M.J."/>
            <person name="Chevrette M.G."/>
            <person name="De Carvalho L.P.S."/>
            <person name="Shen B."/>
        </authorList>
    </citation>
    <scope>NUCLEOTIDE SEQUENCE [LARGE SCALE GENOMIC DNA]</scope>
    <source>
        <strain evidence="1 2">NPDC006434</strain>
    </source>
</reference>